<reference evidence="1" key="1">
    <citation type="submission" date="2019-10" db="EMBL/GenBank/DDBJ databases">
        <authorList>
            <person name="Soares A.E.R."/>
            <person name="Aleixo A."/>
            <person name="Schneider P."/>
            <person name="Miyaki C.Y."/>
            <person name="Schneider M.P."/>
            <person name="Mello C."/>
            <person name="Vasconcelos A.T.R."/>
        </authorList>
    </citation>
    <scope>NUCLEOTIDE SEQUENCE</scope>
    <source>
        <tissue evidence="1">Muscle</tissue>
    </source>
</reference>
<evidence type="ECO:0000313" key="1">
    <source>
        <dbReference type="EMBL" id="KAJ7421456.1"/>
    </source>
</evidence>
<keyword evidence="2" id="KW-1185">Reference proteome</keyword>
<name>A0ABQ9DJ87_9PASS</name>
<comment type="caution">
    <text evidence="1">The sequence shown here is derived from an EMBL/GenBank/DDBJ whole genome shotgun (WGS) entry which is preliminary data.</text>
</comment>
<accession>A0ABQ9DJ87</accession>
<sequence>MKMRTVYTVIYSTRVTVCKLNYEKMKFHKIKPFWEEASHDGTAECHLDSPSRDASSEEYLLCAGENQPQGHNDMAPAPAQLAFDGPCGSLPAQDIL</sequence>
<protein>
    <submittedName>
        <fullName evidence="1">Uncharacterized protein</fullName>
    </submittedName>
</protein>
<evidence type="ECO:0000313" key="2">
    <source>
        <dbReference type="Proteomes" id="UP001145742"/>
    </source>
</evidence>
<dbReference type="EMBL" id="WHWB01033199">
    <property type="protein sequence ID" value="KAJ7421456.1"/>
    <property type="molecule type" value="Genomic_DNA"/>
</dbReference>
<proteinExistence type="predicted"/>
<gene>
    <name evidence="1" type="ORF">WISP_42448</name>
</gene>
<organism evidence="1 2">
    <name type="scientific">Willisornis vidua</name>
    <name type="common">Xingu scale-backed antbird</name>
    <dbReference type="NCBI Taxonomy" id="1566151"/>
    <lineage>
        <taxon>Eukaryota</taxon>
        <taxon>Metazoa</taxon>
        <taxon>Chordata</taxon>
        <taxon>Craniata</taxon>
        <taxon>Vertebrata</taxon>
        <taxon>Euteleostomi</taxon>
        <taxon>Archelosauria</taxon>
        <taxon>Archosauria</taxon>
        <taxon>Dinosauria</taxon>
        <taxon>Saurischia</taxon>
        <taxon>Theropoda</taxon>
        <taxon>Coelurosauria</taxon>
        <taxon>Aves</taxon>
        <taxon>Neognathae</taxon>
        <taxon>Neoaves</taxon>
        <taxon>Telluraves</taxon>
        <taxon>Australaves</taxon>
        <taxon>Passeriformes</taxon>
        <taxon>Thamnophilidae</taxon>
        <taxon>Willisornis</taxon>
    </lineage>
</organism>
<dbReference type="Proteomes" id="UP001145742">
    <property type="component" value="Unassembled WGS sequence"/>
</dbReference>